<evidence type="ECO:0000313" key="13">
    <source>
        <dbReference type="Proteomes" id="UP000001551"/>
    </source>
</evidence>
<dbReference type="CDD" id="cd00515">
    <property type="entry name" value="HAM1"/>
    <property type="match status" value="1"/>
</dbReference>
<comment type="subunit">
    <text evidence="2 10">Homodimer.</text>
</comment>
<dbReference type="GO" id="GO:0046872">
    <property type="term" value="F:metal ion binding"/>
    <property type="evidence" value="ECO:0007669"/>
    <property type="project" value="UniProtKB-KW"/>
</dbReference>
<evidence type="ECO:0000256" key="6">
    <source>
        <dbReference type="ARBA" id="ARBA00022842"/>
    </source>
</evidence>
<dbReference type="GO" id="GO:0009117">
    <property type="term" value="P:nucleotide metabolic process"/>
    <property type="evidence" value="ECO:0007669"/>
    <property type="project" value="UniProtKB-KW"/>
</dbReference>
<evidence type="ECO:0000256" key="2">
    <source>
        <dbReference type="ARBA" id="ARBA00011738"/>
    </source>
</evidence>
<dbReference type="GO" id="GO:0036220">
    <property type="term" value="F:ITP diphosphatase activity"/>
    <property type="evidence" value="ECO:0007669"/>
    <property type="project" value="UniProtKB-UniRule"/>
</dbReference>
<dbReference type="STRING" id="663278.Ethha_0322"/>
<feature type="binding site" evidence="10">
    <location>
        <position position="40"/>
    </location>
    <ligand>
        <name>Mg(2+)</name>
        <dbReference type="ChEBI" id="CHEBI:18420"/>
    </ligand>
</feature>
<feature type="binding site" evidence="10">
    <location>
        <position position="70"/>
    </location>
    <ligand>
        <name>substrate</name>
    </ligand>
</feature>
<keyword evidence="4 10" id="KW-0547">Nucleotide-binding</keyword>
<comment type="cofactor">
    <cofactor evidence="10">
        <name>Mg(2+)</name>
        <dbReference type="ChEBI" id="CHEBI:18420"/>
    </cofactor>
    <text evidence="10">Binds 1 Mg(2+) ion per subunit.</text>
</comment>
<evidence type="ECO:0000256" key="7">
    <source>
        <dbReference type="ARBA" id="ARBA00023080"/>
    </source>
</evidence>
<dbReference type="Gene3D" id="3.90.950.10">
    <property type="match status" value="1"/>
</dbReference>
<comment type="catalytic activity">
    <reaction evidence="8 10">
        <text>dITP + H2O = dIMP + diphosphate + H(+)</text>
        <dbReference type="Rhea" id="RHEA:28342"/>
        <dbReference type="ChEBI" id="CHEBI:15377"/>
        <dbReference type="ChEBI" id="CHEBI:15378"/>
        <dbReference type="ChEBI" id="CHEBI:33019"/>
        <dbReference type="ChEBI" id="CHEBI:61194"/>
        <dbReference type="ChEBI" id="CHEBI:61382"/>
        <dbReference type="EC" id="3.6.1.66"/>
    </reaction>
</comment>
<protein>
    <recommendedName>
        <fullName evidence="10">dITP/XTP pyrophosphatase</fullName>
        <ecNumber evidence="10">3.6.1.66</ecNumber>
    </recommendedName>
    <alternativeName>
        <fullName evidence="10">Non-canonical purine NTP pyrophosphatase</fullName>
    </alternativeName>
    <alternativeName>
        <fullName evidence="10">Non-standard purine NTP pyrophosphatase</fullName>
    </alternativeName>
    <alternativeName>
        <fullName evidence="10">Nucleoside-triphosphate diphosphatase</fullName>
    </alternativeName>
    <alternativeName>
        <fullName evidence="10">Nucleoside-triphosphate pyrophosphatase</fullName>
        <shortName evidence="10">NTPase</shortName>
    </alternativeName>
</protein>
<keyword evidence="7 10" id="KW-0546">Nucleotide metabolism</keyword>
<organism evidence="12 13">
    <name type="scientific">Ethanoligenens harbinense (strain DSM 18485 / JCM 12961 / CGMCC 1.5033 / YUAN-3)</name>
    <dbReference type="NCBI Taxonomy" id="663278"/>
    <lineage>
        <taxon>Bacteria</taxon>
        <taxon>Bacillati</taxon>
        <taxon>Bacillota</taxon>
        <taxon>Clostridia</taxon>
        <taxon>Eubacteriales</taxon>
        <taxon>Oscillospiraceae</taxon>
        <taxon>Ethanoligenens</taxon>
    </lineage>
</organism>
<comment type="catalytic activity">
    <reaction evidence="10">
        <text>ITP + H2O = IMP + diphosphate + H(+)</text>
        <dbReference type="Rhea" id="RHEA:29399"/>
        <dbReference type="ChEBI" id="CHEBI:15377"/>
        <dbReference type="ChEBI" id="CHEBI:15378"/>
        <dbReference type="ChEBI" id="CHEBI:33019"/>
        <dbReference type="ChEBI" id="CHEBI:58053"/>
        <dbReference type="ChEBI" id="CHEBI:61402"/>
        <dbReference type="EC" id="3.6.1.66"/>
    </reaction>
</comment>
<evidence type="ECO:0000256" key="3">
    <source>
        <dbReference type="ARBA" id="ARBA00022723"/>
    </source>
</evidence>
<keyword evidence="5 10" id="KW-0378">Hydrolase</keyword>
<evidence type="ECO:0000256" key="8">
    <source>
        <dbReference type="ARBA" id="ARBA00051875"/>
    </source>
</evidence>
<dbReference type="GO" id="GO:0000166">
    <property type="term" value="F:nucleotide binding"/>
    <property type="evidence" value="ECO:0007669"/>
    <property type="project" value="UniProtKB-KW"/>
</dbReference>
<dbReference type="KEGG" id="eha:Ethha_0322"/>
<evidence type="ECO:0000256" key="9">
    <source>
        <dbReference type="ARBA" id="ARBA00052017"/>
    </source>
</evidence>
<keyword evidence="13" id="KW-1185">Reference proteome</keyword>
<evidence type="ECO:0000313" key="12">
    <source>
        <dbReference type="EMBL" id="ADU25908.1"/>
    </source>
</evidence>
<keyword evidence="3 10" id="KW-0479">Metal-binding</keyword>
<evidence type="ECO:0000256" key="1">
    <source>
        <dbReference type="ARBA" id="ARBA00008023"/>
    </source>
</evidence>
<evidence type="ECO:0000256" key="5">
    <source>
        <dbReference type="ARBA" id="ARBA00022801"/>
    </source>
</evidence>
<dbReference type="HAMAP" id="MF_01405">
    <property type="entry name" value="Non_canon_purine_NTPase"/>
    <property type="match status" value="1"/>
</dbReference>
<keyword evidence="6 10" id="KW-0460">Magnesium</keyword>
<dbReference type="HOGENOM" id="CLU_082080_0_2_9"/>
<dbReference type="FunFam" id="3.90.950.10:FF:000001">
    <property type="entry name" value="dITP/XTP pyrophosphatase"/>
    <property type="match status" value="1"/>
</dbReference>
<proteinExistence type="inferred from homology"/>
<dbReference type="EC" id="3.6.1.66" evidence="10"/>
<feature type="binding site" evidence="10">
    <location>
        <begin position="7"/>
        <end position="12"/>
    </location>
    <ligand>
        <name>substrate</name>
    </ligand>
</feature>
<dbReference type="GO" id="GO:0017111">
    <property type="term" value="F:ribonucleoside triphosphate phosphatase activity"/>
    <property type="evidence" value="ECO:0007669"/>
    <property type="project" value="InterPro"/>
</dbReference>
<feature type="binding site" evidence="10">
    <location>
        <begin position="180"/>
        <end position="181"/>
    </location>
    <ligand>
        <name>substrate</name>
    </ligand>
</feature>
<comment type="similarity">
    <text evidence="1 10 11">Belongs to the HAM1 NTPase family.</text>
</comment>
<evidence type="ECO:0000256" key="4">
    <source>
        <dbReference type="ARBA" id="ARBA00022741"/>
    </source>
</evidence>
<feature type="binding site" evidence="10">
    <location>
        <position position="175"/>
    </location>
    <ligand>
        <name>substrate</name>
    </ligand>
</feature>
<dbReference type="EMBL" id="CP002400">
    <property type="protein sequence ID" value="ADU25908.1"/>
    <property type="molecule type" value="Genomic_DNA"/>
</dbReference>
<dbReference type="GO" id="GO:0009146">
    <property type="term" value="P:purine nucleoside triphosphate catabolic process"/>
    <property type="evidence" value="ECO:0007669"/>
    <property type="project" value="UniProtKB-UniRule"/>
</dbReference>
<dbReference type="GO" id="GO:0005829">
    <property type="term" value="C:cytosol"/>
    <property type="evidence" value="ECO:0007669"/>
    <property type="project" value="TreeGrafter"/>
</dbReference>
<dbReference type="GO" id="GO:0036222">
    <property type="term" value="F:XTP diphosphatase activity"/>
    <property type="evidence" value="ECO:0007669"/>
    <property type="project" value="UniProtKB-UniRule"/>
</dbReference>
<dbReference type="InterPro" id="IPR020922">
    <property type="entry name" value="dITP/XTP_pyrophosphatase"/>
</dbReference>
<dbReference type="Proteomes" id="UP000001551">
    <property type="component" value="Chromosome"/>
</dbReference>
<feature type="binding site" evidence="10">
    <location>
        <position position="69"/>
    </location>
    <ligand>
        <name>Mg(2+)</name>
        <dbReference type="ChEBI" id="CHEBI:18420"/>
    </ligand>
</feature>
<feature type="binding site" evidence="10">
    <location>
        <begin position="152"/>
        <end position="155"/>
    </location>
    <ligand>
        <name>substrate</name>
    </ligand>
</feature>
<dbReference type="eggNOG" id="COG0127">
    <property type="taxonomic scope" value="Bacteria"/>
</dbReference>
<dbReference type="GO" id="GO:0035870">
    <property type="term" value="F:dITP diphosphatase activity"/>
    <property type="evidence" value="ECO:0007669"/>
    <property type="project" value="UniProtKB-UniRule"/>
</dbReference>
<dbReference type="AlphaFoldDB" id="E6U7X6"/>
<dbReference type="PANTHER" id="PTHR11067:SF9">
    <property type="entry name" value="INOSINE TRIPHOSPHATE PYROPHOSPHATASE"/>
    <property type="match status" value="1"/>
</dbReference>
<dbReference type="Pfam" id="PF01725">
    <property type="entry name" value="Ham1p_like"/>
    <property type="match status" value="1"/>
</dbReference>
<dbReference type="PANTHER" id="PTHR11067">
    <property type="entry name" value="INOSINE TRIPHOSPHATE PYROPHOSPHATASE/HAM1 PROTEIN"/>
    <property type="match status" value="1"/>
</dbReference>
<gene>
    <name evidence="12" type="ordered locus">Ethha_0322</name>
</gene>
<dbReference type="SUPFAM" id="SSF52972">
    <property type="entry name" value="ITPase-like"/>
    <property type="match status" value="1"/>
</dbReference>
<sequence>MTFVAATGNAHKLTEIRRILAPLGHDVISQREAGVACDPEETGATFAENARIKAEAVCKAAGRPAVADDSGLCVDALDGAPGVYSARYAGAHATDDDRIAKLLAALSGVPEEKRTARFVSAICCLFPDGREIAVEGVCEGRVAFAKDGTDGFGYDPVFIEAESGKTFAALSGEEKDACSHRGRALRALAEALAPQD</sequence>
<comment type="function">
    <text evidence="10">Pyrophosphatase that catalyzes the hydrolysis of nucleoside triphosphates to their monophosphate derivatives, with a high preference for the non-canonical purine nucleotides XTP (xanthosine triphosphate), dITP (deoxyinosine triphosphate) and ITP. Seems to function as a house-cleaning enzyme that removes non-canonical purine nucleotides from the nucleotide pool, thus preventing their incorporation into DNA/RNA and avoiding chromosomal lesions.</text>
</comment>
<dbReference type="RefSeq" id="WP_013484289.1">
    <property type="nucleotide sequence ID" value="NC_014828.1"/>
</dbReference>
<comment type="catalytic activity">
    <reaction evidence="9 10">
        <text>XTP + H2O = XMP + diphosphate + H(+)</text>
        <dbReference type="Rhea" id="RHEA:28610"/>
        <dbReference type="ChEBI" id="CHEBI:15377"/>
        <dbReference type="ChEBI" id="CHEBI:15378"/>
        <dbReference type="ChEBI" id="CHEBI:33019"/>
        <dbReference type="ChEBI" id="CHEBI:57464"/>
        <dbReference type="ChEBI" id="CHEBI:61314"/>
        <dbReference type="EC" id="3.6.1.66"/>
    </reaction>
</comment>
<evidence type="ECO:0000256" key="10">
    <source>
        <dbReference type="HAMAP-Rule" id="MF_01405"/>
    </source>
</evidence>
<name>E6U7X6_ETHHY</name>
<dbReference type="InterPro" id="IPR002637">
    <property type="entry name" value="RdgB/HAM1"/>
</dbReference>
<dbReference type="NCBIfam" id="TIGR00042">
    <property type="entry name" value="RdgB/HAM1 family non-canonical purine NTP pyrophosphatase"/>
    <property type="match status" value="1"/>
</dbReference>
<accession>E6U7X6</accession>
<feature type="active site" description="Proton acceptor" evidence="10">
    <location>
        <position position="69"/>
    </location>
</feature>
<reference evidence="12 13" key="1">
    <citation type="submission" date="2010-12" db="EMBL/GenBank/DDBJ databases">
        <title>Complete sequence of Ethanoligenens harbinense YUAN-3.</title>
        <authorList>
            <person name="Lucas S."/>
            <person name="Copeland A."/>
            <person name="Lapidus A."/>
            <person name="Cheng J.-F."/>
            <person name="Bruce D."/>
            <person name="Goodwin L."/>
            <person name="Pitluck S."/>
            <person name="Chertkov O."/>
            <person name="Misra M."/>
            <person name="Detter J.C."/>
            <person name="Han C."/>
            <person name="Tapia R."/>
            <person name="Land M."/>
            <person name="Hauser L."/>
            <person name="Jeffries C."/>
            <person name="Kyrpides N."/>
            <person name="Ivanova N."/>
            <person name="Mikhailova N."/>
            <person name="Wang A."/>
            <person name="Mouttaki H."/>
            <person name="He Z."/>
            <person name="Zhou J."/>
            <person name="Hemme C.L."/>
            <person name="Woyke T."/>
        </authorList>
    </citation>
    <scope>NUCLEOTIDE SEQUENCE [LARGE SCALE GENOMIC DNA]</scope>
    <source>
        <strain evidence="13">DSM 18485 / JCM 12961 / CGMCC 1.5033 / YUAN-3</strain>
    </source>
</reference>
<dbReference type="InterPro" id="IPR029001">
    <property type="entry name" value="ITPase-like_fam"/>
</dbReference>
<evidence type="ECO:0000256" key="11">
    <source>
        <dbReference type="RuleBase" id="RU003781"/>
    </source>
</evidence>